<evidence type="ECO:0000259" key="3">
    <source>
        <dbReference type="Pfam" id="PF00171"/>
    </source>
</evidence>
<accession>A0ABW3HQR2</accession>
<dbReference type="Proteomes" id="UP001596989">
    <property type="component" value="Unassembled WGS sequence"/>
</dbReference>
<dbReference type="CDD" id="cd07149">
    <property type="entry name" value="ALDH_y4uC"/>
    <property type="match status" value="1"/>
</dbReference>
<evidence type="ECO:0000256" key="2">
    <source>
        <dbReference type="ARBA" id="ARBA00023002"/>
    </source>
</evidence>
<dbReference type="EMBL" id="JBHTJZ010000011">
    <property type="protein sequence ID" value="MFD0959875.1"/>
    <property type="molecule type" value="Genomic_DNA"/>
</dbReference>
<dbReference type="Pfam" id="PF00171">
    <property type="entry name" value="Aldedh"/>
    <property type="match status" value="1"/>
</dbReference>
<evidence type="ECO:0000313" key="4">
    <source>
        <dbReference type="EMBL" id="MFD0959875.1"/>
    </source>
</evidence>
<proteinExistence type="inferred from homology"/>
<reference evidence="5" key="1">
    <citation type="journal article" date="2019" name="Int. J. Syst. Evol. Microbiol.">
        <title>The Global Catalogue of Microorganisms (GCM) 10K type strain sequencing project: providing services to taxonomists for standard genome sequencing and annotation.</title>
        <authorList>
            <consortium name="The Broad Institute Genomics Platform"/>
            <consortium name="The Broad Institute Genome Sequencing Center for Infectious Disease"/>
            <person name="Wu L."/>
            <person name="Ma J."/>
        </authorList>
    </citation>
    <scope>NUCLEOTIDE SEQUENCE [LARGE SCALE GENOMIC DNA]</scope>
    <source>
        <strain evidence="5">CCUG 59129</strain>
    </source>
</reference>
<organism evidence="4 5">
    <name type="scientific">Paenibacillus chungangensis</name>
    <dbReference type="NCBI Taxonomy" id="696535"/>
    <lineage>
        <taxon>Bacteria</taxon>
        <taxon>Bacillati</taxon>
        <taxon>Bacillota</taxon>
        <taxon>Bacilli</taxon>
        <taxon>Bacillales</taxon>
        <taxon>Paenibacillaceae</taxon>
        <taxon>Paenibacillus</taxon>
    </lineage>
</organism>
<evidence type="ECO:0000256" key="1">
    <source>
        <dbReference type="ARBA" id="ARBA00009986"/>
    </source>
</evidence>
<gene>
    <name evidence="4" type="ORF">ACFQ2I_10775</name>
</gene>
<dbReference type="InterPro" id="IPR016163">
    <property type="entry name" value="Ald_DH_C"/>
</dbReference>
<dbReference type="PANTHER" id="PTHR42991">
    <property type="entry name" value="ALDEHYDE DEHYDROGENASE"/>
    <property type="match status" value="1"/>
</dbReference>
<comment type="caution">
    <text evidence="4">The sequence shown here is derived from an EMBL/GenBank/DDBJ whole genome shotgun (WGS) entry which is preliminary data.</text>
</comment>
<dbReference type="PANTHER" id="PTHR42991:SF1">
    <property type="entry name" value="ALDEHYDE DEHYDROGENASE"/>
    <property type="match status" value="1"/>
</dbReference>
<protein>
    <submittedName>
        <fullName evidence="4">Aldehyde dehydrogenase family protein</fullName>
    </submittedName>
</protein>
<dbReference type="InterPro" id="IPR051020">
    <property type="entry name" value="ALDH-related_metabolic_enz"/>
</dbReference>
<dbReference type="Gene3D" id="3.40.309.10">
    <property type="entry name" value="Aldehyde Dehydrogenase, Chain A, domain 2"/>
    <property type="match status" value="1"/>
</dbReference>
<keyword evidence="5" id="KW-1185">Reference proteome</keyword>
<dbReference type="RefSeq" id="WP_377564161.1">
    <property type="nucleotide sequence ID" value="NZ_JBHTJZ010000011.1"/>
</dbReference>
<dbReference type="InterPro" id="IPR016162">
    <property type="entry name" value="Ald_DH_N"/>
</dbReference>
<feature type="domain" description="Aldehyde dehydrogenase" evidence="3">
    <location>
        <begin position="19"/>
        <end position="469"/>
    </location>
</feature>
<sequence>MGIRKHLFIGGEWKEAKRYEPLRSPYSGETIAEIPLADIAETDAAIEAAYAARGAMARMPAHQRAAILERLAALLDSRKDEAARLLALEAAKPMKYAVAEVARTVQTYKFAAEEAKRIHGETIPLDAAPGGEGRIAYTVREPIGVIGAITPFNFPLNLVAHKVGPAIAAGNTIVLKPAAQTPLSAYFIGELLVEAGLPAGALNIVPGSGSVVGNHIVEDDRVAMITFTGSPEVGIGIRSKAGLKKVTLELGSNAALIVDRDVDIERIIPRCVMGAFSNQGQVCISLQRIYVHEDVYDCFVQQFASATSRLKLGDPLDDATDISAMISGKESGRALSWIEEAVAGGAKVATGGAIQDGMLQPTVMTDAASELKVSCQEVFAPIVSINKIADIHEAIQQVNDSRYGLQAGIYTSNIHTALLAAEALHVGGVIINDIPTFRVDHMPYGGVKDSGTGREGVRYAVEEMTEMKLIVMNRMV</sequence>
<dbReference type="Gene3D" id="3.40.605.10">
    <property type="entry name" value="Aldehyde Dehydrogenase, Chain A, domain 1"/>
    <property type="match status" value="1"/>
</dbReference>
<name>A0ABW3HQR2_9BACL</name>
<dbReference type="InterPro" id="IPR015590">
    <property type="entry name" value="Aldehyde_DH_dom"/>
</dbReference>
<comment type="similarity">
    <text evidence="1">Belongs to the aldehyde dehydrogenase family.</text>
</comment>
<keyword evidence="2" id="KW-0560">Oxidoreductase</keyword>
<evidence type="ECO:0000313" key="5">
    <source>
        <dbReference type="Proteomes" id="UP001596989"/>
    </source>
</evidence>
<dbReference type="InterPro" id="IPR016161">
    <property type="entry name" value="Ald_DH/histidinol_DH"/>
</dbReference>
<dbReference type="SUPFAM" id="SSF53720">
    <property type="entry name" value="ALDH-like"/>
    <property type="match status" value="1"/>
</dbReference>